<evidence type="ECO:0000259" key="5">
    <source>
        <dbReference type="PROSITE" id="PS50011"/>
    </source>
</evidence>
<dbReference type="GO" id="GO:0005524">
    <property type="term" value="F:ATP binding"/>
    <property type="evidence" value="ECO:0007669"/>
    <property type="project" value="UniProtKB-KW"/>
</dbReference>
<dbReference type="GO" id="GO:0004674">
    <property type="term" value="F:protein serine/threonine kinase activity"/>
    <property type="evidence" value="ECO:0007669"/>
    <property type="project" value="InterPro"/>
</dbReference>
<dbReference type="PANTHER" id="PTHR24348">
    <property type="entry name" value="SERINE/THREONINE-PROTEIN KINASE UNC-51-RELATED"/>
    <property type="match status" value="1"/>
</dbReference>
<dbReference type="GO" id="GO:0005776">
    <property type="term" value="C:autophagosome"/>
    <property type="evidence" value="ECO:0007669"/>
    <property type="project" value="TreeGrafter"/>
</dbReference>
<gene>
    <name evidence="6" type="ordered locus">Clocel_2646</name>
</gene>
<evidence type="ECO:0000313" key="7">
    <source>
        <dbReference type="Proteomes" id="UP000002730"/>
    </source>
</evidence>
<keyword evidence="7" id="KW-1185">Reference proteome</keyword>
<proteinExistence type="predicted"/>
<evidence type="ECO:0000256" key="4">
    <source>
        <dbReference type="ARBA" id="ARBA00022840"/>
    </source>
</evidence>
<dbReference type="eggNOG" id="COG0515">
    <property type="taxonomic scope" value="Bacteria"/>
</dbReference>
<keyword evidence="1" id="KW-0808">Transferase</keyword>
<evidence type="ECO:0000313" key="6">
    <source>
        <dbReference type="EMBL" id="ADL52349.1"/>
    </source>
</evidence>
<dbReference type="RefSeq" id="WP_010075626.1">
    <property type="nucleotide sequence ID" value="NC_014393.1"/>
</dbReference>
<dbReference type="Proteomes" id="UP000002730">
    <property type="component" value="Chromosome"/>
</dbReference>
<name>D9SRC0_CLOC7</name>
<dbReference type="PROSITE" id="PS00108">
    <property type="entry name" value="PROTEIN_KINASE_ST"/>
    <property type="match status" value="1"/>
</dbReference>
<dbReference type="AlphaFoldDB" id="D9SRC0"/>
<dbReference type="GO" id="GO:0016020">
    <property type="term" value="C:membrane"/>
    <property type="evidence" value="ECO:0007669"/>
    <property type="project" value="TreeGrafter"/>
</dbReference>
<dbReference type="GO" id="GO:0000407">
    <property type="term" value="C:phagophore assembly site"/>
    <property type="evidence" value="ECO:0007669"/>
    <property type="project" value="TreeGrafter"/>
</dbReference>
<dbReference type="OrthoDB" id="2676808at2"/>
<sequence length="762" mass="89360">MGSMSFDDELQPGEANYKFYDKDKRVLKEGYLIYDQYKIEKSITDGGLGFVYLCEDIISGELVALKSSKADIRNQSELNGFFKEVKNWMLIPLHPNVVYTKGVVKINLVPYTIMPCIKGDSRYGLTLLEWIENGYRFTCEEVLYIALQICRGMIHCIKTYRDQGLEYVHHDLKLENIFLELDKSRQKSGFKGIFGYVVKISDCGANGITKENLPVGCSEITQQTDIWAFIKIIRQLSKYHVDSDKALEMLGIALKEMFVDTNGWQYYSFTELYDIFDELLKNQYNIFAEDIFPQVHADILTQVGLIINRSMFEINVTREYNKPYIELEKIQKVSYENNLFLWSGVPAEAVILQGMLLASFLDFNWQRFDNSIDALEKIVATMPKIAQNKLSKWYAYDIFIDLQVIRCESYIERGRYKEAIKKLGVINFDNFFNFNWVEKLIEAYYHCDDNEGLNLFSEKFQSFISKLEKNNENKHYICKIKFLLVKALNLLHKPNIAIEILEKCVDIDKDNLEYFYEYSRTLMILGRVVEARKPLHRLYRLCEYNLSLNITDHMTLYCYLSQILFMLADFDSAYMYYEEYMKHHDNSYREADNVYLQLMNDNNKELIEWRQWRERTLSTDQVTQEVYKELIDKYNICAQNYGSVHLGAAYAKRGTFQVIAELFEYIVAANLSMGRTKATIELCESFLSAYDPESYGAHLYKARAYAIEKNYTQARKNYDHVLELIDIVFPTGLLNEDGTSQISASAVQERERIKREMEMFLK</sequence>
<dbReference type="GO" id="GO:0005829">
    <property type="term" value="C:cytosol"/>
    <property type="evidence" value="ECO:0007669"/>
    <property type="project" value="TreeGrafter"/>
</dbReference>
<dbReference type="SUPFAM" id="SSF56112">
    <property type="entry name" value="Protein kinase-like (PK-like)"/>
    <property type="match status" value="1"/>
</dbReference>
<dbReference type="SUPFAM" id="SSF48452">
    <property type="entry name" value="TPR-like"/>
    <property type="match status" value="1"/>
</dbReference>
<dbReference type="InterPro" id="IPR019734">
    <property type="entry name" value="TPR_rpt"/>
</dbReference>
<protein>
    <submittedName>
        <fullName evidence="6">Serine/threonine-protein kinase-like domain</fullName>
    </submittedName>
</protein>
<dbReference type="KEGG" id="ccb:Clocel_2646"/>
<dbReference type="InterPro" id="IPR000719">
    <property type="entry name" value="Prot_kinase_dom"/>
</dbReference>
<dbReference type="Pfam" id="PF00069">
    <property type="entry name" value="Pkinase"/>
    <property type="match status" value="1"/>
</dbReference>
<dbReference type="HOGENOM" id="CLU_365909_0_0_9"/>
<accession>D9SRC0</accession>
<organism evidence="6 7">
    <name type="scientific">Clostridium cellulovorans (strain ATCC 35296 / DSM 3052 / OCM 3 / 743B)</name>
    <dbReference type="NCBI Taxonomy" id="573061"/>
    <lineage>
        <taxon>Bacteria</taxon>
        <taxon>Bacillati</taxon>
        <taxon>Bacillota</taxon>
        <taxon>Clostridia</taxon>
        <taxon>Eubacteriales</taxon>
        <taxon>Clostridiaceae</taxon>
        <taxon>Clostridium</taxon>
    </lineage>
</organism>
<dbReference type="EMBL" id="CP002160">
    <property type="protein sequence ID" value="ADL52349.1"/>
    <property type="molecule type" value="Genomic_DNA"/>
</dbReference>
<feature type="domain" description="Protein kinase" evidence="5">
    <location>
        <begin position="37"/>
        <end position="341"/>
    </location>
</feature>
<dbReference type="InterPro" id="IPR011990">
    <property type="entry name" value="TPR-like_helical_dom_sf"/>
</dbReference>
<dbReference type="STRING" id="573061.Clocel_2646"/>
<dbReference type="InterPro" id="IPR011009">
    <property type="entry name" value="Kinase-like_dom_sf"/>
</dbReference>
<keyword evidence="4" id="KW-0067">ATP-binding</keyword>
<dbReference type="InterPro" id="IPR008271">
    <property type="entry name" value="Ser/Thr_kinase_AS"/>
</dbReference>
<dbReference type="SMART" id="SM00028">
    <property type="entry name" value="TPR"/>
    <property type="match status" value="3"/>
</dbReference>
<evidence type="ECO:0000256" key="1">
    <source>
        <dbReference type="ARBA" id="ARBA00022679"/>
    </source>
</evidence>
<keyword evidence="3 6" id="KW-0418">Kinase</keyword>
<dbReference type="InterPro" id="IPR045269">
    <property type="entry name" value="Atg1-like"/>
</dbReference>
<dbReference type="Gene3D" id="1.10.510.10">
    <property type="entry name" value="Transferase(Phosphotransferase) domain 1"/>
    <property type="match status" value="1"/>
</dbReference>
<dbReference type="Gene3D" id="1.25.40.10">
    <property type="entry name" value="Tetratricopeptide repeat domain"/>
    <property type="match status" value="2"/>
</dbReference>
<dbReference type="PANTHER" id="PTHR24348:SF22">
    <property type="entry name" value="NON-SPECIFIC SERINE_THREONINE PROTEIN KINASE"/>
    <property type="match status" value="1"/>
</dbReference>
<keyword evidence="2" id="KW-0547">Nucleotide-binding</keyword>
<dbReference type="SMART" id="SM00220">
    <property type="entry name" value="S_TKc"/>
    <property type="match status" value="1"/>
</dbReference>
<evidence type="ECO:0000256" key="3">
    <source>
        <dbReference type="ARBA" id="ARBA00022777"/>
    </source>
</evidence>
<reference evidence="6 7" key="1">
    <citation type="submission" date="2010-08" db="EMBL/GenBank/DDBJ databases">
        <title>Complete sequence of Clostridium cellulovorans 743B.</title>
        <authorList>
            <consortium name="US DOE Joint Genome Institute"/>
            <person name="Lucas S."/>
            <person name="Copeland A."/>
            <person name="Lapidus A."/>
            <person name="Cheng J.-F."/>
            <person name="Bruce D."/>
            <person name="Goodwin L."/>
            <person name="Pitluck S."/>
            <person name="Chertkov O."/>
            <person name="Detter J.C."/>
            <person name="Han C."/>
            <person name="Tapia R."/>
            <person name="Land M."/>
            <person name="Hauser L."/>
            <person name="Chang Y.-J."/>
            <person name="Jeffries C."/>
            <person name="Kyrpides N."/>
            <person name="Ivanova N."/>
            <person name="Mikhailova N."/>
            <person name="Hemme C.L."/>
            <person name="Woyke T."/>
        </authorList>
    </citation>
    <scope>NUCLEOTIDE SEQUENCE [LARGE SCALE GENOMIC DNA]</scope>
    <source>
        <strain evidence="7">ATCC 35296 / DSM 3052 / OCM 3 / 743B</strain>
    </source>
</reference>
<evidence type="ECO:0000256" key="2">
    <source>
        <dbReference type="ARBA" id="ARBA00022741"/>
    </source>
</evidence>
<dbReference type="PROSITE" id="PS50011">
    <property type="entry name" value="PROTEIN_KINASE_DOM"/>
    <property type="match status" value="1"/>
</dbReference>